<dbReference type="Proteomes" id="UP000588068">
    <property type="component" value="Unassembled WGS sequence"/>
</dbReference>
<evidence type="ECO:0000313" key="9">
    <source>
        <dbReference type="Proteomes" id="UP000588068"/>
    </source>
</evidence>
<feature type="transmembrane region" description="Helical" evidence="7">
    <location>
        <begin position="272"/>
        <end position="289"/>
    </location>
</feature>
<comment type="similarity">
    <text evidence="2">Belongs to the UPF0324 family.</text>
</comment>
<evidence type="ECO:0000256" key="1">
    <source>
        <dbReference type="ARBA" id="ARBA00004651"/>
    </source>
</evidence>
<name>A0A841HLA1_9GAMM</name>
<feature type="transmembrane region" description="Helical" evidence="7">
    <location>
        <begin position="44"/>
        <end position="61"/>
    </location>
</feature>
<dbReference type="RefSeq" id="WP_184332596.1">
    <property type="nucleotide sequence ID" value="NZ_JACHHZ010000003.1"/>
</dbReference>
<feature type="transmembrane region" description="Helical" evidence="7">
    <location>
        <begin position="15"/>
        <end position="37"/>
    </location>
</feature>
<keyword evidence="3" id="KW-1003">Cell membrane</keyword>
<evidence type="ECO:0000313" key="8">
    <source>
        <dbReference type="EMBL" id="MBB6093847.1"/>
    </source>
</evidence>
<dbReference type="PANTHER" id="PTHR30106">
    <property type="entry name" value="INNER MEMBRANE PROTEIN YEIH-RELATED"/>
    <property type="match status" value="1"/>
</dbReference>
<keyword evidence="6 7" id="KW-0472">Membrane</keyword>
<gene>
    <name evidence="8" type="ORF">HNQ60_002728</name>
</gene>
<feature type="transmembrane region" description="Helical" evidence="7">
    <location>
        <begin position="309"/>
        <end position="331"/>
    </location>
</feature>
<feature type="transmembrane region" description="Helical" evidence="7">
    <location>
        <begin position="164"/>
        <end position="184"/>
    </location>
</feature>
<evidence type="ECO:0000256" key="5">
    <source>
        <dbReference type="ARBA" id="ARBA00022989"/>
    </source>
</evidence>
<dbReference type="EMBL" id="JACHHZ010000003">
    <property type="protein sequence ID" value="MBB6093847.1"/>
    <property type="molecule type" value="Genomic_DNA"/>
</dbReference>
<proteinExistence type="inferred from homology"/>
<dbReference type="Pfam" id="PF03601">
    <property type="entry name" value="Cons_hypoth698"/>
    <property type="match status" value="1"/>
</dbReference>
<evidence type="ECO:0000256" key="3">
    <source>
        <dbReference type="ARBA" id="ARBA00022475"/>
    </source>
</evidence>
<evidence type="ECO:0000256" key="2">
    <source>
        <dbReference type="ARBA" id="ARBA00007977"/>
    </source>
</evidence>
<evidence type="ECO:0000256" key="7">
    <source>
        <dbReference type="SAM" id="Phobius"/>
    </source>
</evidence>
<comment type="caution">
    <text evidence="8">The sequence shown here is derived from an EMBL/GenBank/DDBJ whole genome shotgun (WGS) entry which is preliminary data.</text>
</comment>
<feature type="transmembrane region" description="Helical" evidence="7">
    <location>
        <begin position="103"/>
        <end position="123"/>
    </location>
</feature>
<dbReference type="GO" id="GO:0005886">
    <property type="term" value="C:plasma membrane"/>
    <property type="evidence" value="ECO:0007669"/>
    <property type="project" value="UniProtKB-SubCell"/>
</dbReference>
<dbReference type="AlphaFoldDB" id="A0A841HLA1"/>
<sequence length="367" mass="38229">MFPAGVLPVGWRLRAHGILLALALALAASFAAHYLGALRSGDSPLFLSPVFCAIILGMAWRNCVGVSAGVNEGVQWITQTLLRVGIALVGLRLTLHGLTTLGLLAIPVVVGCILTALGASYLLGRWLNIASPLRSLIAVGTAVCGCTAVVAVSPAVRAKPEETGLALTCVVLFGSLGMLVYPWLAHTLFSAEGQAAGIFLGTSIHDTSQVIGASLIYSQQFGAPETVATAGFTKLLRNLSLLVLVPVLCTLYRERTERADKPKKHFANWRTALPSFLIWFMLLAVARTVGDAVFVDSSLADAWRGAVSVGLSASELFLVCGMAAVGLSVSLKHVQQLGWRAPLAALLVALSVAVVSLGLTAGVGALS</sequence>
<comment type="subcellular location">
    <subcellularLocation>
        <location evidence="1">Cell membrane</location>
        <topology evidence="1">Multi-pass membrane protein</topology>
    </subcellularLocation>
</comment>
<keyword evidence="9" id="KW-1185">Reference proteome</keyword>
<feature type="transmembrane region" description="Helical" evidence="7">
    <location>
        <begin position="343"/>
        <end position="366"/>
    </location>
</feature>
<evidence type="ECO:0000256" key="4">
    <source>
        <dbReference type="ARBA" id="ARBA00022692"/>
    </source>
</evidence>
<keyword evidence="4 7" id="KW-0812">Transmembrane</keyword>
<dbReference type="InterPro" id="IPR018383">
    <property type="entry name" value="UPF0324_pro"/>
</dbReference>
<reference evidence="8 9" key="1">
    <citation type="submission" date="2020-08" db="EMBL/GenBank/DDBJ databases">
        <title>Genomic Encyclopedia of Type Strains, Phase IV (KMG-IV): sequencing the most valuable type-strain genomes for metagenomic binning, comparative biology and taxonomic classification.</title>
        <authorList>
            <person name="Goeker M."/>
        </authorList>
    </citation>
    <scope>NUCLEOTIDE SEQUENCE [LARGE SCALE GENOMIC DNA]</scope>
    <source>
        <strain evidence="8 9">DSM 26723</strain>
    </source>
</reference>
<evidence type="ECO:0000256" key="6">
    <source>
        <dbReference type="ARBA" id="ARBA00023136"/>
    </source>
</evidence>
<keyword evidence="5 7" id="KW-1133">Transmembrane helix</keyword>
<feature type="transmembrane region" description="Helical" evidence="7">
    <location>
        <begin position="73"/>
        <end position="91"/>
    </location>
</feature>
<dbReference type="PANTHER" id="PTHR30106:SF2">
    <property type="entry name" value="UPF0324 INNER MEMBRANE PROTEIN YEIH"/>
    <property type="match status" value="1"/>
</dbReference>
<feature type="transmembrane region" description="Helical" evidence="7">
    <location>
        <begin position="235"/>
        <end position="252"/>
    </location>
</feature>
<protein>
    <submittedName>
        <fullName evidence="8">Putative integral membrane protein (TIGR00698 family)</fullName>
    </submittedName>
</protein>
<organism evidence="8 9">
    <name type="scientific">Povalibacter uvarum</name>
    <dbReference type="NCBI Taxonomy" id="732238"/>
    <lineage>
        <taxon>Bacteria</taxon>
        <taxon>Pseudomonadati</taxon>
        <taxon>Pseudomonadota</taxon>
        <taxon>Gammaproteobacteria</taxon>
        <taxon>Steroidobacterales</taxon>
        <taxon>Steroidobacteraceae</taxon>
        <taxon>Povalibacter</taxon>
    </lineage>
</organism>
<accession>A0A841HLA1</accession>
<feature type="transmembrane region" description="Helical" evidence="7">
    <location>
        <begin position="135"/>
        <end position="152"/>
    </location>
</feature>